<dbReference type="InterPro" id="IPR002347">
    <property type="entry name" value="SDR_fam"/>
</dbReference>
<proteinExistence type="inferred from homology"/>
<reference evidence="4 5" key="1">
    <citation type="submission" date="2016-11" db="EMBL/GenBank/DDBJ databases">
        <title>Draft Genome Assembly of Colletotrichum chlorophyti a pathogen of herbaceous plants.</title>
        <authorList>
            <person name="Gan P."/>
            <person name="Narusaka M."/>
            <person name="Tsushima A."/>
            <person name="Narusaka Y."/>
            <person name="Takano Y."/>
            <person name="Shirasu K."/>
        </authorList>
    </citation>
    <scope>NUCLEOTIDE SEQUENCE [LARGE SCALE GENOMIC DNA]</scope>
    <source>
        <strain evidence="4 5">NTL11</strain>
    </source>
</reference>
<dbReference type="OrthoDB" id="294295at2759"/>
<keyword evidence="5" id="KW-1185">Reference proteome</keyword>
<evidence type="ECO:0000256" key="1">
    <source>
        <dbReference type="ARBA" id="ARBA00006484"/>
    </source>
</evidence>
<dbReference type="EMBL" id="MPGH01000035">
    <property type="protein sequence ID" value="OLN95518.1"/>
    <property type="molecule type" value="Genomic_DNA"/>
</dbReference>
<keyword evidence="2" id="KW-0521">NADP</keyword>
<comment type="similarity">
    <text evidence="1">Belongs to the short-chain dehydrogenases/reductases (SDR) family.</text>
</comment>
<dbReference type="AlphaFoldDB" id="A0A1Q8S232"/>
<dbReference type="GO" id="GO:0016491">
    <property type="term" value="F:oxidoreductase activity"/>
    <property type="evidence" value="ECO:0007669"/>
    <property type="project" value="UniProtKB-KW"/>
</dbReference>
<organism evidence="4 5">
    <name type="scientific">Colletotrichum chlorophyti</name>
    <dbReference type="NCBI Taxonomy" id="708187"/>
    <lineage>
        <taxon>Eukaryota</taxon>
        <taxon>Fungi</taxon>
        <taxon>Dikarya</taxon>
        <taxon>Ascomycota</taxon>
        <taxon>Pezizomycotina</taxon>
        <taxon>Sordariomycetes</taxon>
        <taxon>Hypocreomycetidae</taxon>
        <taxon>Glomerellales</taxon>
        <taxon>Glomerellaceae</taxon>
        <taxon>Colletotrichum</taxon>
    </lineage>
</organism>
<evidence type="ECO:0000256" key="3">
    <source>
        <dbReference type="ARBA" id="ARBA00023002"/>
    </source>
</evidence>
<dbReference type="PANTHER" id="PTHR43477:SF1">
    <property type="entry name" value="DIHYDROANTICAPSIN 7-DEHYDROGENASE"/>
    <property type="match status" value="1"/>
</dbReference>
<sequence>MCPKGHSYLTKLKERLVLVIGGTSGVGFCTAEAALEHGAKVVVASSSPSKLSSALARLQTVTSPLTTAGPHVRGTTCDLSNADGLKESLETLLQFATAEGAQIDHVIYTAGDAIDISCATPTGIARMQTVRFTAPAVLASVLRKYVVASPDSSLTLTAGTNALRPPRGWGVMAGVVSGMEGLARGLAVDLQPIRVNAVMLGVVWTEHFEQGIPEGRDAEARENLMRTQLTGRVGRPEDVAEAYLYCMKDGFVTGTVVVTDGGRLLAQPS</sequence>
<gene>
    <name evidence="4" type="ORF">CCHL11_05153</name>
</gene>
<dbReference type="InterPro" id="IPR051122">
    <property type="entry name" value="SDR_DHRS6-like"/>
</dbReference>
<name>A0A1Q8S232_9PEZI</name>
<evidence type="ECO:0000256" key="2">
    <source>
        <dbReference type="ARBA" id="ARBA00022857"/>
    </source>
</evidence>
<evidence type="ECO:0000313" key="5">
    <source>
        <dbReference type="Proteomes" id="UP000186583"/>
    </source>
</evidence>
<dbReference type="Pfam" id="PF23441">
    <property type="entry name" value="SDR"/>
    <property type="match status" value="1"/>
</dbReference>
<dbReference type="CDD" id="cd05233">
    <property type="entry name" value="SDR_c"/>
    <property type="match status" value="1"/>
</dbReference>
<dbReference type="InterPro" id="IPR036291">
    <property type="entry name" value="NAD(P)-bd_dom_sf"/>
</dbReference>
<dbReference type="PANTHER" id="PTHR43477">
    <property type="entry name" value="DIHYDROANTICAPSIN 7-DEHYDROGENASE"/>
    <property type="match status" value="1"/>
</dbReference>
<dbReference type="Gene3D" id="3.40.50.720">
    <property type="entry name" value="NAD(P)-binding Rossmann-like Domain"/>
    <property type="match status" value="1"/>
</dbReference>
<dbReference type="SUPFAM" id="SSF51735">
    <property type="entry name" value="NAD(P)-binding Rossmann-fold domains"/>
    <property type="match status" value="1"/>
</dbReference>
<accession>A0A1Q8S232</accession>
<evidence type="ECO:0000313" key="4">
    <source>
        <dbReference type="EMBL" id="OLN95518.1"/>
    </source>
</evidence>
<dbReference type="STRING" id="708187.A0A1Q8S232"/>
<dbReference type="Proteomes" id="UP000186583">
    <property type="component" value="Unassembled WGS sequence"/>
</dbReference>
<protein>
    <submittedName>
        <fullName evidence="4">Putative oxidoreductase YkvO 2</fullName>
    </submittedName>
</protein>
<dbReference type="InterPro" id="IPR057571">
    <property type="entry name" value="SDR_PhqE-like"/>
</dbReference>
<dbReference type="PRINTS" id="PR00081">
    <property type="entry name" value="GDHRDH"/>
</dbReference>
<keyword evidence="3" id="KW-0560">Oxidoreductase</keyword>
<comment type="caution">
    <text evidence="4">The sequence shown here is derived from an EMBL/GenBank/DDBJ whole genome shotgun (WGS) entry which is preliminary data.</text>
</comment>